<feature type="transmembrane region" description="Helical" evidence="2">
    <location>
        <begin position="157"/>
        <end position="179"/>
    </location>
</feature>
<sequence length="430" mass="46155">MSAERTPPAGTATATGVPTEGPGRDAAGAPRTTRRLTGVDAARGFALFGMVAVHTLPHFHEDTGDPTLTWTLFAGHSSALFATLAGVSLAFTTGGRTPYTGRRRTASRWAQVCRAAIISLVGFLLGFLVLPWSNILIYYGVFFLLAIPFLGLRIRYLLLSAGLFALISPFVMQWSLGFLPAHVYDNPSLLDLAQDPGGVAAHLFLTGSYPALPWMTFVCAGIALGRMNLAHRRVQAGLAAVGAALAAVTWAASDLALRLGGYDAIAGATPWMSEEEIDEVLVFGADPELPTSTLWWLLVPGAHSNTPFSLLLSLGLAVFTLGVFLLLPRAVGRALMPLTAMGAMTFTLYVAHLLVMWLELFWDAPHLWFWGQIVAFALVAVLWQRYLGQGPLEKVVTRSTKAVSRRVLARSGDEVRPPAPRSAPSGPDRP</sequence>
<feature type="transmembrane region" description="Helical" evidence="2">
    <location>
        <begin position="236"/>
        <end position="253"/>
    </location>
</feature>
<comment type="caution">
    <text evidence="4">The sequence shown here is derived from an EMBL/GenBank/DDBJ whole genome shotgun (WGS) entry which is preliminary data.</text>
</comment>
<protein>
    <submittedName>
        <fullName evidence="4">DUF1624 domain-containing protein</fullName>
    </submittedName>
</protein>
<dbReference type="GeneID" id="64347889"/>
<reference evidence="4 5" key="1">
    <citation type="submission" date="2019-03" db="EMBL/GenBank/DDBJ databases">
        <title>Genome Sequencing and Assembly of Various Microbes Isolated from Partially Reclaimed Soil and Acid Mine Drainage (AMD) Site.</title>
        <authorList>
            <person name="Steinbock B."/>
            <person name="Bechtold R."/>
            <person name="Sevigny J.L."/>
            <person name="Thomas D."/>
            <person name="Cuthill L.R."/>
            <person name="Aveiro Johannsen E.J."/>
            <person name="Thomas K."/>
            <person name="Ghosh A."/>
        </authorList>
    </citation>
    <scope>NUCLEOTIDE SEQUENCE [LARGE SCALE GENOMIC DNA]</scope>
    <source>
        <strain evidence="4 5">S-A3</strain>
    </source>
</reference>
<feature type="domain" description="Heparan-alpha-glucosaminide N-acetyltransferase catalytic" evidence="3">
    <location>
        <begin position="35"/>
        <end position="237"/>
    </location>
</feature>
<keyword evidence="2" id="KW-0472">Membrane</keyword>
<feature type="transmembrane region" description="Helical" evidence="2">
    <location>
        <begin position="199"/>
        <end position="224"/>
    </location>
</feature>
<organism evidence="4 5">
    <name type="scientific">Kocuria rosea</name>
    <name type="common">Deinococcus erythromyxa</name>
    <name type="synonym">Micrococcus rubens</name>
    <dbReference type="NCBI Taxonomy" id="1275"/>
    <lineage>
        <taxon>Bacteria</taxon>
        <taxon>Bacillati</taxon>
        <taxon>Actinomycetota</taxon>
        <taxon>Actinomycetes</taxon>
        <taxon>Micrococcales</taxon>
        <taxon>Micrococcaceae</taxon>
        <taxon>Kocuria</taxon>
    </lineage>
</organism>
<evidence type="ECO:0000256" key="1">
    <source>
        <dbReference type="SAM" id="MobiDB-lite"/>
    </source>
</evidence>
<evidence type="ECO:0000313" key="4">
    <source>
        <dbReference type="EMBL" id="TDL42413.1"/>
    </source>
</evidence>
<dbReference type="InterPro" id="IPR012429">
    <property type="entry name" value="HGSNAT_cat"/>
</dbReference>
<feature type="transmembrane region" description="Helical" evidence="2">
    <location>
        <begin position="136"/>
        <end position="152"/>
    </location>
</feature>
<evidence type="ECO:0000256" key="2">
    <source>
        <dbReference type="SAM" id="Phobius"/>
    </source>
</evidence>
<dbReference type="AlphaFoldDB" id="A0A4R5YGI7"/>
<proteinExistence type="predicted"/>
<name>A0A4R5YGI7_KOCRO</name>
<evidence type="ECO:0000313" key="5">
    <source>
        <dbReference type="Proteomes" id="UP000295163"/>
    </source>
</evidence>
<feature type="compositionally biased region" description="Low complexity" evidence="1">
    <location>
        <begin position="1"/>
        <end position="21"/>
    </location>
</feature>
<feature type="region of interest" description="Disordered" evidence="1">
    <location>
        <begin position="407"/>
        <end position="430"/>
    </location>
</feature>
<accession>A0A4R5YGI7</accession>
<feature type="transmembrane region" description="Helical" evidence="2">
    <location>
        <begin position="334"/>
        <end position="355"/>
    </location>
</feature>
<keyword evidence="2" id="KW-1133">Transmembrane helix</keyword>
<gene>
    <name evidence="4" type="ORF">E2R59_10710</name>
</gene>
<dbReference type="Proteomes" id="UP000295163">
    <property type="component" value="Unassembled WGS sequence"/>
</dbReference>
<evidence type="ECO:0000259" key="3">
    <source>
        <dbReference type="Pfam" id="PF07786"/>
    </source>
</evidence>
<dbReference type="RefSeq" id="WP_133410521.1">
    <property type="nucleotide sequence ID" value="NZ_SMZT01000004.1"/>
</dbReference>
<feature type="transmembrane region" description="Helical" evidence="2">
    <location>
        <begin position="72"/>
        <end position="91"/>
    </location>
</feature>
<feature type="region of interest" description="Disordered" evidence="1">
    <location>
        <begin position="1"/>
        <end position="33"/>
    </location>
</feature>
<feature type="transmembrane region" description="Helical" evidence="2">
    <location>
        <begin position="367"/>
        <end position="384"/>
    </location>
</feature>
<feature type="transmembrane region" description="Helical" evidence="2">
    <location>
        <begin position="112"/>
        <end position="130"/>
    </location>
</feature>
<keyword evidence="2" id="KW-0812">Transmembrane</keyword>
<feature type="transmembrane region" description="Helical" evidence="2">
    <location>
        <begin position="41"/>
        <end position="60"/>
    </location>
</feature>
<feature type="transmembrane region" description="Helical" evidence="2">
    <location>
        <begin position="308"/>
        <end position="327"/>
    </location>
</feature>
<dbReference type="Pfam" id="PF07786">
    <property type="entry name" value="HGSNAT_cat"/>
    <property type="match status" value="1"/>
</dbReference>
<dbReference type="EMBL" id="SMZT01000004">
    <property type="protein sequence ID" value="TDL42413.1"/>
    <property type="molecule type" value="Genomic_DNA"/>
</dbReference>